<evidence type="ECO:0000313" key="2">
    <source>
        <dbReference type="Proteomes" id="UP000215335"/>
    </source>
</evidence>
<reference evidence="1 2" key="1">
    <citation type="journal article" date="2017" name="Curr. Biol.">
        <title>The Evolution of Venom by Co-option of Single-Copy Genes.</title>
        <authorList>
            <person name="Martinson E.O."/>
            <person name="Mrinalini"/>
            <person name="Kelkar Y.D."/>
            <person name="Chang C.H."/>
            <person name="Werren J.H."/>
        </authorList>
    </citation>
    <scope>NUCLEOTIDE SEQUENCE [LARGE SCALE GENOMIC DNA]</scope>
    <source>
        <strain evidence="1 2">Alberta</strain>
        <tissue evidence="1">Whole body</tissue>
    </source>
</reference>
<dbReference type="PANTHER" id="PTHR46579:SF1">
    <property type="entry name" value="F5_8 TYPE C DOMAIN-CONTAINING PROTEIN"/>
    <property type="match status" value="1"/>
</dbReference>
<name>A0A232EMY1_9HYME</name>
<dbReference type="STRING" id="543379.A0A232EMY1"/>
<dbReference type="PANTHER" id="PTHR46579">
    <property type="entry name" value="F5/8 TYPE C DOMAIN-CONTAINING PROTEIN-RELATED"/>
    <property type="match status" value="1"/>
</dbReference>
<dbReference type="Proteomes" id="UP000215335">
    <property type="component" value="Unassembled WGS sequence"/>
</dbReference>
<dbReference type="EMBL" id="NNAY01003284">
    <property type="protein sequence ID" value="OXU19681.1"/>
    <property type="molecule type" value="Genomic_DNA"/>
</dbReference>
<proteinExistence type="predicted"/>
<keyword evidence="2" id="KW-1185">Reference proteome</keyword>
<protein>
    <submittedName>
        <fullName evidence="1">Uncharacterized protein</fullName>
    </submittedName>
</protein>
<dbReference type="AlphaFoldDB" id="A0A232EMY1"/>
<organism evidence="1 2">
    <name type="scientific">Trichomalopsis sarcophagae</name>
    <dbReference type="NCBI Taxonomy" id="543379"/>
    <lineage>
        <taxon>Eukaryota</taxon>
        <taxon>Metazoa</taxon>
        <taxon>Ecdysozoa</taxon>
        <taxon>Arthropoda</taxon>
        <taxon>Hexapoda</taxon>
        <taxon>Insecta</taxon>
        <taxon>Pterygota</taxon>
        <taxon>Neoptera</taxon>
        <taxon>Endopterygota</taxon>
        <taxon>Hymenoptera</taxon>
        <taxon>Apocrita</taxon>
        <taxon>Proctotrupomorpha</taxon>
        <taxon>Chalcidoidea</taxon>
        <taxon>Pteromalidae</taxon>
        <taxon>Pteromalinae</taxon>
        <taxon>Trichomalopsis</taxon>
    </lineage>
</organism>
<evidence type="ECO:0000313" key="1">
    <source>
        <dbReference type="EMBL" id="OXU19681.1"/>
    </source>
</evidence>
<sequence length="286" mass="33835">MDDDVINTHSLRHIQESVESGRSIYGFMKESVLTHLNHFNIISGFIPDSMHLIDLGIAKQFMKYWFDTKNMPYSLSNEEIHLMAIKVVRYCRSIRDRKFWKAKELQNWVLYYSTIVLLMIPKMRCYVERTLVEFKTRACTKVFKTDIGRYFGKVSLPKRRWIRELNLSESAIVYEKLVKQECSYLSCNKTRLRSNNSFAMTTDNNFIQIVFFIIDSLNRQEYTVCKSVNVTDIFDNNIIDEFQIKRIIGISEDLRTINTATISRICVHMSYDNESYLCPVPNMYSY</sequence>
<dbReference type="OrthoDB" id="7696251at2759"/>
<comment type="caution">
    <text evidence="1">The sequence shown here is derived from an EMBL/GenBank/DDBJ whole genome shotgun (WGS) entry which is preliminary data.</text>
</comment>
<accession>A0A232EMY1</accession>
<gene>
    <name evidence="1" type="ORF">TSAR_016197</name>
</gene>